<keyword evidence="4 6" id="KW-0998">Cell outer membrane</keyword>
<comment type="caution">
    <text evidence="8">The sequence shown here is derived from an EMBL/GenBank/DDBJ whole genome shotgun (WGS) entry which is preliminary data.</text>
</comment>
<proteinExistence type="inferred from homology"/>
<dbReference type="PROSITE" id="PS51257">
    <property type="entry name" value="PROKAR_LIPOPROTEIN"/>
    <property type="match status" value="1"/>
</dbReference>
<dbReference type="AlphaFoldDB" id="A0A4Q1JSP1"/>
<dbReference type="CDD" id="cd15830">
    <property type="entry name" value="BamD"/>
    <property type="match status" value="1"/>
</dbReference>
<comment type="subcellular location">
    <subcellularLocation>
        <location evidence="6">Cell outer membrane</location>
        <topology evidence="6">Lipid-anchor</topology>
    </subcellularLocation>
</comment>
<sequence>MSQRLNARFSSPSSLLRTAGLLLLVVAAVTGCGRTKKDPNATRPVEEIYNEAHTSMTRGNWDVATRTFKQLIAQYPYGPYNEQAQIETAYAQYKSGNMDEAVSTIDRFLRTYPTNKNVPYMYYLRGLANSSRDTVFLQKVWSLDASRRDLSTPLQAYNDLNVVSERYPNSRYANDARARMTKLRNQFARHDLDAGLYYLRRDAYTAAIGRAKYLLETYPGSEYQNDAIALLADAYTHLGNKALADDAVRVLKLNDPQHPYLTGDWPNYPWNIRKLNPFAGEKSAVDNDPRRN</sequence>
<feature type="domain" description="Outer membrane lipoprotein BamD-like" evidence="7">
    <location>
        <begin position="44"/>
        <end position="247"/>
    </location>
</feature>
<comment type="subunit">
    <text evidence="6">Part of the Bam complex.</text>
</comment>
<reference evidence="8 9" key="1">
    <citation type="submission" date="2019-01" db="EMBL/GenBank/DDBJ databases">
        <title>Pseudoxanthomonas composti sp. nov., isolated from compost.</title>
        <authorList>
            <person name="Yang G."/>
        </authorList>
    </citation>
    <scope>NUCLEOTIDE SEQUENCE [LARGE SCALE GENOMIC DNA]</scope>
    <source>
        <strain evidence="8 9">GSS15</strain>
    </source>
</reference>
<dbReference type="SUPFAM" id="SSF48452">
    <property type="entry name" value="TPR-like"/>
    <property type="match status" value="1"/>
</dbReference>
<dbReference type="Gene3D" id="1.25.40.10">
    <property type="entry name" value="Tetratricopeptide repeat domain"/>
    <property type="match status" value="1"/>
</dbReference>
<dbReference type="RefSeq" id="WP_129472262.1">
    <property type="nucleotide sequence ID" value="NZ_SAWZ01000010.1"/>
</dbReference>
<dbReference type="GO" id="GO:0051205">
    <property type="term" value="P:protein insertion into membrane"/>
    <property type="evidence" value="ECO:0007669"/>
    <property type="project" value="UniProtKB-UniRule"/>
</dbReference>
<dbReference type="NCBIfam" id="TIGR03302">
    <property type="entry name" value="OM_YfiO"/>
    <property type="match status" value="1"/>
</dbReference>
<dbReference type="Proteomes" id="UP000289784">
    <property type="component" value="Unassembled WGS sequence"/>
</dbReference>
<dbReference type="InterPro" id="IPR011990">
    <property type="entry name" value="TPR-like_helical_dom_sf"/>
</dbReference>
<comment type="function">
    <text evidence="6">Part of the outer membrane protein assembly complex, which is involved in assembly and insertion of beta-barrel proteins into the outer membrane.</text>
</comment>
<evidence type="ECO:0000256" key="3">
    <source>
        <dbReference type="ARBA" id="ARBA00023139"/>
    </source>
</evidence>
<keyword evidence="5 6" id="KW-0449">Lipoprotein</keyword>
<organism evidence="8 9">
    <name type="scientific">Pseudoxanthomonas composti</name>
    <dbReference type="NCBI Taxonomy" id="2137479"/>
    <lineage>
        <taxon>Bacteria</taxon>
        <taxon>Pseudomonadati</taxon>
        <taxon>Pseudomonadota</taxon>
        <taxon>Gammaproteobacteria</taxon>
        <taxon>Lysobacterales</taxon>
        <taxon>Lysobacteraceae</taxon>
        <taxon>Pseudoxanthomonas</taxon>
    </lineage>
</organism>
<evidence type="ECO:0000256" key="5">
    <source>
        <dbReference type="ARBA" id="ARBA00023288"/>
    </source>
</evidence>
<dbReference type="PANTHER" id="PTHR37423:SF1">
    <property type="entry name" value="OUTER MEMBRANE PROTEIN ASSEMBLY FACTOR BAMD"/>
    <property type="match status" value="1"/>
</dbReference>
<evidence type="ECO:0000256" key="2">
    <source>
        <dbReference type="ARBA" id="ARBA00023136"/>
    </source>
</evidence>
<dbReference type="GO" id="GO:0043165">
    <property type="term" value="P:Gram-negative-bacterium-type cell outer membrane assembly"/>
    <property type="evidence" value="ECO:0007669"/>
    <property type="project" value="UniProtKB-UniRule"/>
</dbReference>
<comment type="similarity">
    <text evidence="6">Belongs to the BamD family.</text>
</comment>
<protein>
    <recommendedName>
        <fullName evidence="6">Outer membrane protein assembly factor BamD</fullName>
    </recommendedName>
</protein>
<keyword evidence="9" id="KW-1185">Reference proteome</keyword>
<dbReference type="OrthoDB" id="9779191at2"/>
<name>A0A4Q1JSP1_9GAMM</name>
<keyword evidence="2 6" id="KW-0472">Membrane</keyword>
<dbReference type="InterPro" id="IPR017689">
    <property type="entry name" value="BamD"/>
</dbReference>
<evidence type="ECO:0000259" key="7">
    <source>
        <dbReference type="Pfam" id="PF13525"/>
    </source>
</evidence>
<gene>
    <name evidence="6" type="primary">bamD</name>
    <name evidence="8" type="ORF">EPA99_16090</name>
</gene>
<dbReference type="EMBL" id="SAWZ01000010">
    <property type="protein sequence ID" value="RXR01445.1"/>
    <property type="molecule type" value="Genomic_DNA"/>
</dbReference>
<keyword evidence="3 6" id="KW-0564">Palmitate</keyword>
<evidence type="ECO:0000313" key="9">
    <source>
        <dbReference type="Proteomes" id="UP000289784"/>
    </source>
</evidence>
<dbReference type="InterPro" id="IPR039565">
    <property type="entry name" value="BamD-like"/>
</dbReference>
<dbReference type="GO" id="GO:1990063">
    <property type="term" value="C:Bam protein complex"/>
    <property type="evidence" value="ECO:0007669"/>
    <property type="project" value="TreeGrafter"/>
</dbReference>
<evidence type="ECO:0000313" key="8">
    <source>
        <dbReference type="EMBL" id="RXR01445.1"/>
    </source>
</evidence>
<dbReference type="HAMAP" id="MF_00922">
    <property type="entry name" value="OM_assembly_BamD"/>
    <property type="match status" value="1"/>
</dbReference>
<evidence type="ECO:0000256" key="4">
    <source>
        <dbReference type="ARBA" id="ARBA00023237"/>
    </source>
</evidence>
<evidence type="ECO:0000256" key="1">
    <source>
        <dbReference type="ARBA" id="ARBA00022729"/>
    </source>
</evidence>
<keyword evidence="1 6" id="KW-0732">Signal</keyword>
<dbReference type="PANTHER" id="PTHR37423">
    <property type="entry name" value="SOLUBLE LYTIC MUREIN TRANSGLYCOSYLASE-RELATED"/>
    <property type="match status" value="1"/>
</dbReference>
<accession>A0A4Q1JSP1</accession>
<dbReference type="Pfam" id="PF13525">
    <property type="entry name" value="YfiO"/>
    <property type="match status" value="1"/>
</dbReference>
<evidence type="ECO:0000256" key="6">
    <source>
        <dbReference type="HAMAP-Rule" id="MF_00922"/>
    </source>
</evidence>